<protein>
    <submittedName>
        <fullName evidence="2">Transposase</fullName>
    </submittedName>
</protein>
<name>A0A7E4VAI0_PANRE</name>
<sequence>MLPNIPAKHIPPRPLYWGFKRSFVHKYEHGEQALSDFIISFHHIDSDEMYVLDSFFYKFRRVSLIDVTYTKNYEREEDLISSLKSLSIDNLIDFVKN</sequence>
<dbReference type="WBParaSite" id="Pan_g18608.t1">
    <property type="protein sequence ID" value="Pan_g18608.t1"/>
    <property type="gene ID" value="Pan_g18608"/>
</dbReference>
<reference evidence="2" key="2">
    <citation type="submission" date="2020-10" db="UniProtKB">
        <authorList>
            <consortium name="WormBaseParasite"/>
        </authorList>
    </citation>
    <scope>IDENTIFICATION</scope>
</reference>
<reference evidence="1" key="1">
    <citation type="journal article" date="2013" name="Genetics">
        <title>The draft genome and transcriptome of Panagrellus redivivus are shaped by the harsh demands of a free-living lifestyle.</title>
        <authorList>
            <person name="Srinivasan J."/>
            <person name="Dillman A.R."/>
            <person name="Macchietto M.G."/>
            <person name="Heikkinen L."/>
            <person name="Lakso M."/>
            <person name="Fracchia K.M."/>
            <person name="Antoshechkin I."/>
            <person name="Mortazavi A."/>
            <person name="Wong G."/>
            <person name="Sternberg P.W."/>
        </authorList>
    </citation>
    <scope>NUCLEOTIDE SEQUENCE [LARGE SCALE GENOMIC DNA]</scope>
    <source>
        <strain evidence="1">MT8872</strain>
    </source>
</reference>
<dbReference type="AlphaFoldDB" id="A0A7E4VAI0"/>
<accession>A0A7E4VAI0</accession>
<proteinExistence type="predicted"/>
<dbReference type="Proteomes" id="UP000492821">
    <property type="component" value="Unassembled WGS sequence"/>
</dbReference>
<organism evidence="1 2">
    <name type="scientific">Panagrellus redivivus</name>
    <name type="common">Microworm</name>
    <dbReference type="NCBI Taxonomy" id="6233"/>
    <lineage>
        <taxon>Eukaryota</taxon>
        <taxon>Metazoa</taxon>
        <taxon>Ecdysozoa</taxon>
        <taxon>Nematoda</taxon>
        <taxon>Chromadorea</taxon>
        <taxon>Rhabditida</taxon>
        <taxon>Tylenchina</taxon>
        <taxon>Panagrolaimomorpha</taxon>
        <taxon>Panagrolaimoidea</taxon>
        <taxon>Panagrolaimidae</taxon>
        <taxon>Panagrellus</taxon>
    </lineage>
</organism>
<evidence type="ECO:0000313" key="1">
    <source>
        <dbReference type="Proteomes" id="UP000492821"/>
    </source>
</evidence>
<evidence type="ECO:0000313" key="2">
    <source>
        <dbReference type="WBParaSite" id="Pan_g18608.t1"/>
    </source>
</evidence>
<keyword evidence="1" id="KW-1185">Reference proteome</keyword>